<dbReference type="PANTHER" id="PTHR12969:SF7">
    <property type="entry name" value="INTRAFLAGELLAR TRANSPORT PROTEIN 52 HOMOLOG"/>
    <property type="match status" value="1"/>
</dbReference>
<accession>A0A1Q9CNM8</accession>
<dbReference type="InterPro" id="IPR055458">
    <property type="entry name" value="IFT52_GIFT"/>
</dbReference>
<dbReference type="SUPFAM" id="SSF54001">
    <property type="entry name" value="Cysteine proteinases"/>
    <property type="match status" value="1"/>
</dbReference>
<comment type="caution">
    <text evidence="3">The sequence shown here is derived from an EMBL/GenBank/DDBJ whole genome shotgun (WGS) entry which is preliminary data.</text>
</comment>
<dbReference type="GO" id="GO:0005814">
    <property type="term" value="C:centriole"/>
    <property type="evidence" value="ECO:0007669"/>
    <property type="project" value="TreeGrafter"/>
</dbReference>
<dbReference type="InterPro" id="IPR025660">
    <property type="entry name" value="Pept_his_AS"/>
</dbReference>
<feature type="domain" description="Peptidase C1A papain C-terminal" evidence="2">
    <location>
        <begin position="573"/>
        <end position="845"/>
    </location>
</feature>
<gene>
    <name evidence="3" type="primary">cpr-6</name>
    <name evidence="3" type="ORF">AK812_SmicGene34580</name>
</gene>
<dbReference type="SMART" id="SM00645">
    <property type="entry name" value="Pept_C1"/>
    <property type="match status" value="1"/>
</dbReference>
<dbReference type="GO" id="GO:0060271">
    <property type="term" value="P:cilium assembly"/>
    <property type="evidence" value="ECO:0007669"/>
    <property type="project" value="TreeGrafter"/>
</dbReference>
<evidence type="ECO:0000313" key="4">
    <source>
        <dbReference type="Proteomes" id="UP000186817"/>
    </source>
</evidence>
<keyword evidence="4" id="KW-1185">Reference proteome</keyword>
<dbReference type="PROSITE" id="PS00639">
    <property type="entry name" value="THIOL_PROTEASE_HIS"/>
    <property type="match status" value="1"/>
</dbReference>
<dbReference type="Gene3D" id="3.90.70.10">
    <property type="entry name" value="Cysteine proteinases"/>
    <property type="match status" value="1"/>
</dbReference>
<evidence type="ECO:0000259" key="2">
    <source>
        <dbReference type="SMART" id="SM00645"/>
    </source>
</evidence>
<dbReference type="Pfam" id="PF00112">
    <property type="entry name" value="Peptidase_C1"/>
    <property type="match status" value="1"/>
</dbReference>
<dbReference type="InterPro" id="IPR038765">
    <property type="entry name" value="Papain-like_cys_pep_sf"/>
</dbReference>
<dbReference type="OrthoDB" id="10259368at2759"/>
<dbReference type="PANTHER" id="PTHR12969">
    <property type="entry name" value="NGD5/OSM-6/IFT52"/>
    <property type="match status" value="1"/>
</dbReference>
<dbReference type="GO" id="GO:0006508">
    <property type="term" value="P:proteolysis"/>
    <property type="evidence" value="ECO:0007669"/>
    <property type="project" value="InterPro"/>
</dbReference>
<evidence type="ECO:0000256" key="1">
    <source>
        <dbReference type="SAM" id="MobiDB-lite"/>
    </source>
</evidence>
<name>A0A1Q9CNM8_SYMMI</name>
<feature type="region of interest" description="Disordered" evidence="1">
    <location>
        <begin position="280"/>
        <end position="312"/>
    </location>
</feature>
<proteinExistence type="predicted"/>
<dbReference type="EMBL" id="LSRX01001034">
    <property type="protein sequence ID" value="OLP84533.1"/>
    <property type="molecule type" value="Genomic_DNA"/>
</dbReference>
<organism evidence="3 4">
    <name type="scientific">Symbiodinium microadriaticum</name>
    <name type="common">Dinoflagellate</name>
    <name type="synonym">Zooxanthella microadriatica</name>
    <dbReference type="NCBI Taxonomy" id="2951"/>
    <lineage>
        <taxon>Eukaryota</taxon>
        <taxon>Sar</taxon>
        <taxon>Alveolata</taxon>
        <taxon>Dinophyceae</taxon>
        <taxon>Suessiales</taxon>
        <taxon>Symbiodiniaceae</taxon>
        <taxon>Symbiodinium</taxon>
    </lineage>
</organism>
<dbReference type="InterPro" id="IPR000668">
    <property type="entry name" value="Peptidase_C1A_C"/>
</dbReference>
<dbReference type="AlphaFoldDB" id="A0A1Q9CNM8"/>
<dbReference type="GO" id="GO:0005929">
    <property type="term" value="C:cilium"/>
    <property type="evidence" value="ECO:0007669"/>
    <property type="project" value="TreeGrafter"/>
</dbReference>
<dbReference type="Proteomes" id="UP000186817">
    <property type="component" value="Unassembled WGS sequence"/>
</dbReference>
<dbReference type="GO" id="GO:0008234">
    <property type="term" value="F:cysteine-type peptidase activity"/>
    <property type="evidence" value="ECO:0007669"/>
    <property type="project" value="InterPro"/>
</dbReference>
<dbReference type="GO" id="GO:0030992">
    <property type="term" value="C:intraciliary transport particle B"/>
    <property type="evidence" value="ECO:0007669"/>
    <property type="project" value="TreeGrafter"/>
</dbReference>
<dbReference type="InterPro" id="IPR039975">
    <property type="entry name" value="IFT52"/>
</dbReference>
<dbReference type="Pfam" id="PF23355">
    <property type="entry name" value="IFT52_GIFT"/>
    <property type="match status" value="2"/>
</dbReference>
<evidence type="ECO:0000313" key="3">
    <source>
        <dbReference type="EMBL" id="OLP84533.1"/>
    </source>
</evidence>
<dbReference type="GO" id="GO:0042073">
    <property type="term" value="P:intraciliary transport"/>
    <property type="evidence" value="ECO:0007669"/>
    <property type="project" value="TreeGrafter"/>
</dbReference>
<reference evidence="3 4" key="1">
    <citation type="submission" date="2016-02" db="EMBL/GenBank/DDBJ databases">
        <title>Genome analysis of coral dinoflagellate symbionts highlights evolutionary adaptations to a symbiotic lifestyle.</title>
        <authorList>
            <person name="Aranda M."/>
            <person name="Li Y."/>
            <person name="Liew Y.J."/>
            <person name="Baumgarten S."/>
            <person name="Simakov O."/>
            <person name="Wilson M."/>
            <person name="Piel J."/>
            <person name="Ashoor H."/>
            <person name="Bougouffa S."/>
            <person name="Bajic V.B."/>
            <person name="Ryu T."/>
            <person name="Ravasi T."/>
            <person name="Bayer T."/>
            <person name="Micklem G."/>
            <person name="Kim H."/>
            <person name="Bhak J."/>
            <person name="Lajeunesse T.C."/>
            <person name="Voolstra C.R."/>
        </authorList>
    </citation>
    <scope>NUCLEOTIDE SEQUENCE [LARGE SCALE GENOMIC DNA]</scope>
    <source>
        <strain evidence="3 4">CCMP2467</strain>
    </source>
</reference>
<sequence>MDSDLEKAFDLSGRSRAGVPMVGVEAADNLQLPRREALCIAALIHVKMPGRMPAAMGDDKARSPQNGQWGKGVAADMEVMFDMSKKEQGNPSNNYKKLHRRIKQDYKVSTNKEVINIERLRVANLVIFAGPREMFTVDEFTALKDYLADGGSILFLVGEGGEGKSNTNVNYLLEEFGMSINNDAVADGEQVLNVTADQAKMMIRVEEMDSTNTTPTLDPRPTDKMILDVANGFRHEHQRFFSETVCYTFDMHPAGGMMSPLMRWKNWPKRVERLAMARSSTVVDAARDEDGKEEPDNSSGSVHDVHEESPMNETQLRRMMFVEAMTPGCSVRQVAGLNCTAWVMNQSHSLHVKEMMQAMTSMTEATLRDLPVWWFTWDVQDASEKLQLLQSLLDPTGVATMSALFEFCVTDLGELLSAEYKLTYARQAQNATNETELDAGLENQSNASLGGPNVLTLFESDSRTQLLSPPHRPSNLLHLSATYGVTGGECVDLTQGNVGEAEMDSEVNGPERLARINRETVGLWEAAPYDFWKGLKVREIVPSLGTEIGPLRLPLRPAQPSLVHAEVVSEPSVPVSFDARAHWSKCNSIGIIRNQGRAVEPISQPVVFFSEEMQGLSLAPELLVQCDETNHGCGGGRLDDVWLFLRSHGVPQESCAPYEHCLVPTQRTCDYDWQPRPTMQLHSDQQDEEPQSKHDICNGACADGSKMKLFKVAEVLCSDASETLDCRAYAAAPPRDVVGLQRELLTHGPVEVAFFVAQLDIAQVFSDFMSYKRGVYFRTPGAFGPLGGHAVRLLGWGTEEDFGKDALDYWLIANSYSPRWGMHGLFRIRRGTNECGIESIPAAGTPVRAANGEKKKEKENNDKLALNITKEDAETVTLAKDDGGLEFVFPYGATLNAQKPAVPILSSGLLHIDMRRRNDDYGMPDSGWLTTAAHMPEDDFLDCEKNRLLRIGDCELSYAYGEEMQELQSTENEQLPRDFTQLFDDSLFKFAPALGRIADGH</sequence>
<protein>
    <submittedName>
        <fullName evidence="3">Cathepsin B-like cysteine proteinase 6</fullName>
    </submittedName>
</protein>